<keyword evidence="4 6" id="KW-0560">Oxidoreductase</keyword>
<dbReference type="SUPFAM" id="SSF50475">
    <property type="entry name" value="FMN-binding split barrel"/>
    <property type="match status" value="1"/>
</dbReference>
<comment type="pathway">
    <text evidence="6">Cofactor metabolism; pyridoxal 5'-phosphate salvage; pyridoxal 5'-phosphate from pyridoxamine 5'-phosphate: step 1/1.</text>
</comment>
<evidence type="ECO:0000256" key="1">
    <source>
        <dbReference type="ARBA" id="ARBA00007301"/>
    </source>
</evidence>
<comment type="function">
    <text evidence="6">Catalyzes the oxidation of either pyridoxine 5'-phosphate (PNP) or pyridoxamine 5'-phosphate (PMP) into pyridoxal 5'-phosphate (PLP).</text>
</comment>
<comment type="catalytic activity">
    <reaction evidence="6">
        <text>pyridoxine 5'-phosphate + O2 = pyridoxal 5'-phosphate + H2O2</text>
        <dbReference type="Rhea" id="RHEA:15149"/>
        <dbReference type="ChEBI" id="CHEBI:15379"/>
        <dbReference type="ChEBI" id="CHEBI:16240"/>
        <dbReference type="ChEBI" id="CHEBI:58589"/>
        <dbReference type="ChEBI" id="CHEBI:597326"/>
        <dbReference type="EC" id="1.4.3.5"/>
    </reaction>
</comment>
<evidence type="ECO:0000256" key="2">
    <source>
        <dbReference type="ARBA" id="ARBA00022630"/>
    </source>
</evidence>
<dbReference type="Pfam" id="PF10590">
    <property type="entry name" value="PNP_phzG_C"/>
    <property type="match status" value="1"/>
</dbReference>
<dbReference type="InterPro" id="IPR019740">
    <property type="entry name" value="Pyridox_Oxase_CS"/>
</dbReference>
<feature type="binding site" evidence="6 7">
    <location>
        <position position="172"/>
    </location>
    <ligand>
        <name>FMN</name>
        <dbReference type="ChEBI" id="CHEBI:58210"/>
    </ligand>
</feature>
<feature type="binding site" evidence="6 7">
    <location>
        <position position="92"/>
    </location>
    <ligand>
        <name>FMN</name>
        <dbReference type="ChEBI" id="CHEBI:58210"/>
    </ligand>
</feature>
<dbReference type="Gene3D" id="2.30.110.10">
    <property type="entry name" value="Electron Transport, Fmn-binding Protein, Chain A"/>
    <property type="match status" value="1"/>
</dbReference>
<dbReference type="AlphaFoldDB" id="D1ASP7"/>
<dbReference type="NCBIfam" id="NF004231">
    <property type="entry name" value="PRK05679.1"/>
    <property type="match status" value="1"/>
</dbReference>
<dbReference type="PANTHER" id="PTHR10851:SF0">
    <property type="entry name" value="PYRIDOXINE-5'-PHOSPHATE OXIDASE"/>
    <property type="match status" value="1"/>
</dbReference>
<dbReference type="KEGG" id="acn:ACIS_01013"/>
<evidence type="ECO:0000259" key="8">
    <source>
        <dbReference type="Pfam" id="PF01243"/>
    </source>
</evidence>
<feature type="binding site" evidence="6 7">
    <location>
        <begin position="48"/>
        <end position="53"/>
    </location>
    <ligand>
        <name>FMN</name>
        <dbReference type="ChEBI" id="CHEBI:58210"/>
    </ligand>
</feature>
<dbReference type="eggNOG" id="COG0259">
    <property type="taxonomic scope" value="Bacteria"/>
</dbReference>
<dbReference type="EMBL" id="CP001759">
    <property type="protein sequence ID" value="ACZ49500.1"/>
    <property type="molecule type" value="Genomic_DNA"/>
</dbReference>
<dbReference type="InterPro" id="IPR012349">
    <property type="entry name" value="Split_barrel_FMN-bd"/>
</dbReference>
<organism evidence="10 11">
    <name type="scientific">Anaplasma centrale (strain Israel)</name>
    <name type="common">Anaplasma marginale subsp. centrale (strain Israel)</name>
    <dbReference type="NCBI Taxonomy" id="574556"/>
    <lineage>
        <taxon>Bacteria</taxon>
        <taxon>Pseudomonadati</taxon>
        <taxon>Pseudomonadota</taxon>
        <taxon>Alphaproteobacteria</taxon>
        <taxon>Rickettsiales</taxon>
        <taxon>Anaplasmataceae</taxon>
        <taxon>Anaplasma</taxon>
    </lineage>
</organism>
<feature type="binding site" evidence="6 7">
    <location>
        <position position="69"/>
    </location>
    <ligand>
        <name>FMN</name>
        <dbReference type="ChEBI" id="CHEBI:58210"/>
    </ligand>
</feature>
<dbReference type="GO" id="GO:0004733">
    <property type="term" value="F:pyridoxamine phosphate oxidase activity"/>
    <property type="evidence" value="ECO:0007669"/>
    <property type="project" value="UniProtKB-UniRule"/>
</dbReference>
<evidence type="ECO:0000256" key="5">
    <source>
        <dbReference type="ARBA" id="ARBA00023096"/>
    </source>
</evidence>
<dbReference type="HAMAP" id="MF_01629">
    <property type="entry name" value="PdxH"/>
    <property type="match status" value="1"/>
</dbReference>
<evidence type="ECO:0000259" key="9">
    <source>
        <dbReference type="Pfam" id="PF10590"/>
    </source>
</evidence>
<feature type="binding site" evidence="6 7">
    <location>
        <position position="70"/>
    </location>
    <ligand>
        <name>FMN</name>
        <dbReference type="ChEBI" id="CHEBI:58210"/>
    </ligand>
</feature>
<dbReference type="Pfam" id="PF01243">
    <property type="entry name" value="PNPOx_N"/>
    <property type="match status" value="1"/>
</dbReference>
<dbReference type="EC" id="1.4.3.5" evidence="6"/>
<proteinExistence type="inferred from homology"/>
<dbReference type="InterPro" id="IPR011576">
    <property type="entry name" value="Pyridox_Oxase_N"/>
</dbReference>
<dbReference type="PIRSF" id="PIRSF000190">
    <property type="entry name" value="Pyd_amn-ph_oxd"/>
    <property type="match status" value="1"/>
</dbReference>
<dbReference type="PROSITE" id="PS01064">
    <property type="entry name" value="PYRIDOX_OXIDASE"/>
    <property type="match status" value="1"/>
</dbReference>
<evidence type="ECO:0000256" key="3">
    <source>
        <dbReference type="ARBA" id="ARBA00022643"/>
    </source>
</evidence>
<dbReference type="GO" id="GO:0008615">
    <property type="term" value="P:pyridoxine biosynthetic process"/>
    <property type="evidence" value="ECO:0007669"/>
    <property type="project" value="UniProtKB-UniRule"/>
</dbReference>
<comment type="catalytic activity">
    <reaction evidence="6">
        <text>pyridoxamine 5'-phosphate + O2 + H2O = pyridoxal 5'-phosphate + H2O2 + NH4(+)</text>
        <dbReference type="Rhea" id="RHEA:15817"/>
        <dbReference type="ChEBI" id="CHEBI:15377"/>
        <dbReference type="ChEBI" id="CHEBI:15379"/>
        <dbReference type="ChEBI" id="CHEBI:16240"/>
        <dbReference type="ChEBI" id="CHEBI:28938"/>
        <dbReference type="ChEBI" id="CHEBI:58451"/>
        <dbReference type="ChEBI" id="CHEBI:597326"/>
        <dbReference type="EC" id="1.4.3.5"/>
    </reaction>
</comment>
<feature type="binding site" evidence="6 7">
    <location>
        <position position="182"/>
    </location>
    <ligand>
        <name>FMN</name>
        <dbReference type="ChEBI" id="CHEBI:58210"/>
    </ligand>
</feature>
<dbReference type="OrthoDB" id="9780392at2"/>
<feature type="binding site" evidence="6">
    <location>
        <position position="53"/>
    </location>
    <ligand>
        <name>substrate</name>
    </ligand>
</feature>
<accession>D1ASP7</accession>
<keyword evidence="11" id="KW-1185">Reference proteome</keyword>
<evidence type="ECO:0000256" key="6">
    <source>
        <dbReference type="HAMAP-Rule" id="MF_01629"/>
    </source>
</evidence>
<comment type="caution">
    <text evidence="6">Lacks conserved residue(s) required for the propagation of feature annotation.</text>
</comment>
<keyword evidence="3 6" id="KW-0288">FMN</keyword>
<feature type="binding site" evidence="6 7">
    <location>
        <begin position="127"/>
        <end position="128"/>
    </location>
    <ligand>
        <name>FMN</name>
        <dbReference type="ChEBI" id="CHEBI:58210"/>
    </ligand>
</feature>
<feature type="binding site" evidence="6">
    <location>
        <position position="110"/>
    </location>
    <ligand>
        <name>substrate</name>
    </ligand>
</feature>
<dbReference type="Proteomes" id="UP000000630">
    <property type="component" value="Chromosome"/>
</dbReference>
<dbReference type="NCBIfam" id="TIGR00558">
    <property type="entry name" value="pdxH"/>
    <property type="match status" value="1"/>
</dbReference>
<keyword evidence="2 6" id="KW-0285">Flavoprotein</keyword>
<comment type="pathway">
    <text evidence="6">Cofactor metabolism; pyridoxal 5'-phosphate salvage; pyridoxal 5'-phosphate from pyridoxine 5'-phosphate: step 1/1.</text>
</comment>
<feature type="binding site" evidence="6">
    <location>
        <position position="118"/>
    </location>
    <ligand>
        <name>substrate</name>
    </ligand>
</feature>
<dbReference type="STRING" id="574556.ACIS_01013"/>
<reference evidence="10 11" key="1">
    <citation type="journal article" date="2010" name="J. Bacteriol.">
        <title>Complete genome sequence of Anaplasma marginale subsp. centrale.</title>
        <authorList>
            <person name="Herndon D.R."/>
            <person name="Palmer G.H."/>
            <person name="Shkap V."/>
            <person name="Knowles D.P. Jr."/>
            <person name="Brayton K.A."/>
        </authorList>
    </citation>
    <scope>NUCLEOTIDE SEQUENCE [LARGE SCALE GENOMIC DNA]</scope>
    <source>
        <strain evidence="10 11">Israel</strain>
    </source>
</reference>
<dbReference type="InterPro" id="IPR019576">
    <property type="entry name" value="Pyridoxamine_oxidase_dimer_C"/>
</dbReference>
<comment type="subunit">
    <text evidence="6">Homodimer.</text>
</comment>
<name>D1ASP7_ANACI</name>
<sequence>MKEAGGGPMDIFGLWYSEMLQAAAEGHVHEPSAMVLATCDAQNRPSARVVLLKKYGEAGFEFVTNFDSRKGREIANNPQVALVFDWRYIGKQVRVEGVATLVDTHESDTYHASRSRESKISAWCSKQSTILESRELLLEQFEREQQRFEGQEIPRPEHWGGIRVIPRVVEFWEDGAYRLHSRKRYSLGDDGTWSSVNLYP</sequence>
<keyword evidence="5 6" id="KW-0664">Pyridoxine biosynthesis</keyword>
<feature type="domain" description="Pyridoxamine 5'-phosphate oxidase N-terminal" evidence="8">
    <location>
        <begin position="23"/>
        <end position="144"/>
    </location>
</feature>
<comment type="similarity">
    <text evidence="1 6">Belongs to the pyridoxamine 5'-phosphate oxidase family.</text>
</comment>
<dbReference type="PANTHER" id="PTHR10851">
    <property type="entry name" value="PYRIDOXINE-5-PHOSPHATE OXIDASE"/>
    <property type="match status" value="1"/>
</dbReference>
<feature type="binding site" evidence="6">
    <location>
        <begin position="178"/>
        <end position="180"/>
    </location>
    <ligand>
        <name>substrate</name>
    </ligand>
</feature>
<feature type="binding site" evidence="6">
    <location>
        <position position="114"/>
    </location>
    <ligand>
        <name>substrate</name>
    </ligand>
</feature>
<evidence type="ECO:0000313" key="10">
    <source>
        <dbReference type="EMBL" id="ACZ49500.1"/>
    </source>
</evidence>
<dbReference type="HOGENOM" id="CLU_032263_2_2_5"/>
<protein>
    <recommendedName>
        <fullName evidence="6">Pyridoxine/pyridoxamine 5'-phosphate oxidase</fullName>
        <ecNumber evidence="6">1.4.3.5</ecNumber>
    </recommendedName>
    <alternativeName>
        <fullName evidence="6">PNP/PMP oxidase</fullName>
        <shortName evidence="6">PNPOx</shortName>
    </alternativeName>
    <alternativeName>
        <fullName evidence="6">Pyridoxal 5'-phosphate synthase</fullName>
    </alternativeName>
</protein>
<dbReference type="GO" id="GO:0010181">
    <property type="term" value="F:FMN binding"/>
    <property type="evidence" value="ECO:0007669"/>
    <property type="project" value="UniProtKB-UniRule"/>
</dbReference>
<gene>
    <name evidence="10" type="primary">pdhX</name>
    <name evidence="6" type="synonym">pdxH</name>
    <name evidence="10" type="ordered locus">ACIS_01013</name>
</gene>
<evidence type="ECO:0000256" key="4">
    <source>
        <dbReference type="ARBA" id="ARBA00023002"/>
    </source>
</evidence>
<dbReference type="UniPathway" id="UPA01068">
    <property type="reaction ID" value="UER00304"/>
</dbReference>
<feature type="domain" description="Pyridoxine 5'-phosphate oxidase dimerisation C-terminal" evidence="9">
    <location>
        <begin position="159"/>
        <end position="200"/>
    </location>
</feature>
<dbReference type="InterPro" id="IPR000659">
    <property type="entry name" value="Pyridox_Oxase"/>
</dbReference>
<evidence type="ECO:0000256" key="7">
    <source>
        <dbReference type="PIRSR" id="PIRSR000190-2"/>
    </source>
</evidence>
<comment type="cofactor">
    <cofactor evidence="6 7">
        <name>FMN</name>
        <dbReference type="ChEBI" id="CHEBI:58210"/>
    </cofactor>
    <text evidence="6 7">Binds 1 FMN per subunit.</text>
</comment>
<evidence type="ECO:0000313" key="11">
    <source>
        <dbReference type="Proteomes" id="UP000000630"/>
    </source>
</evidence>